<evidence type="ECO:0000256" key="3">
    <source>
        <dbReference type="ARBA" id="ARBA00022801"/>
    </source>
</evidence>
<dbReference type="InterPro" id="IPR037057">
    <property type="entry name" value="DNA_rep_MutH/T2_RE_sf"/>
</dbReference>
<dbReference type="Gene3D" id="1.10.10.10">
    <property type="entry name" value="Winged helix-like DNA-binding domain superfamily/Winged helix DNA-binding domain"/>
    <property type="match status" value="1"/>
</dbReference>
<dbReference type="GO" id="GO:0009036">
    <property type="term" value="F:type II site-specific deoxyribonuclease activity"/>
    <property type="evidence" value="ECO:0007669"/>
    <property type="project" value="InterPro"/>
</dbReference>
<dbReference type="GO" id="GO:0003677">
    <property type="term" value="F:DNA binding"/>
    <property type="evidence" value="ECO:0007669"/>
    <property type="project" value="InterPro"/>
</dbReference>
<feature type="domain" description="Type II restriction enzyme NaeI" evidence="5">
    <location>
        <begin position="37"/>
        <end position="320"/>
    </location>
</feature>
<dbReference type="AlphaFoldDB" id="A0A7D6ZG56"/>
<accession>A0A7D6ZG56</accession>
<keyword evidence="3" id="KW-0378">Hydrolase</keyword>
<evidence type="ECO:0000313" key="7">
    <source>
        <dbReference type="Proteomes" id="UP000515512"/>
    </source>
</evidence>
<organism evidence="6 7">
    <name type="scientific">Nocardia huaxiensis</name>
    <dbReference type="NCBI Taxonomy" id="2755382"/>
    <lineage>
        <taxon>Bacteria</taxon>
        <taxon>Bacillati</taxon>
        <taxon>Actinomycetota</taxon>
        <taxon>Actinomycetes</taxon>
        <taxon>Mycobacteriales</taxon>
        <taxon>Nocardiaceae</taxon>
        <taxon>Nocardia</taxon>
    </lineage>
</organism>
<evidence type="ECO:0000259" key="5">
    <source>
        <dbReference type="Pfam" id="PF09126"/>
    </source>
</evidence>
<proteinExistence type="predicted"/>
<dbReference type="KEGG" id="nhu:H0264_33165"/>
<protein>
    <submittedName>
        <fullName evidence="6">Restriction endonuclease</fullName>
    </submittedName>
</protein>
<evidence type="ECO:0000256" key="2">
    <source>
        <dbReference type="ARBA" id="ARBA00022759"/>
    </source>
</evidence>
<gene>
    <name evidence="6" type="ORF">H0264_33165</name>
</gene>
<dbReference type="REBASE" id="421466">
    <property type="entry name" value="Nsp001ORF33165P"/>
</dbReference>
<dbReference type="GO" id="GO:0009307">
    <property type="term" value="P:DNA restriction-modification system"/>
    <property type="evidence" value="ECO:0007669"/>
    <property type="project" value="InterPro"/>
</dbReference>
<name>A0A7D6ZG56_9NOCA</name>
<dbReference type="InterPro" id="IPR015210">
    <property type="entry name" value="NaeI"/>
</dbReference>
<feature type="region of interest" description="Disordered" evidence="4">
    <location>
        <begin position="317"/>
        <end position="337"/>
    </location>
</feature>
<dbReference type="Gene3D" id="3.40.600.10">
    <property type="entry name" value="DNA mismatch repair MutH/Restriction endonuclease, type II"/>
    <property type="match status" value="1"/>
</dbReference>
<keyword evidence="1" id="KW-0540">Nuclease</keyword>
<dbReference type="CDD" id="cd22338">
    <property type="entry name" value="NaeI-like"/>
    <property type="match status" value="1"/>
</dbReference>
<evidence type="ECO:0000256" key="1">
    <source>
        <dbReference type="ARBA" id="ARBA00022722"/>
    </source>
</evidence>
<dbReference type="Pfam" id="PF09126">
    <property type="entry name" value="NaeI"/>
    <property type="match status" value="1"/>
</dbReference>
<sequence length="337" mass="37533">MSGLVRTGSGNAVEQLSLSLDSARQGLPTSPDIELEHVAAAIRALDPDGSRFATVLRNTIDQLLDGENTGRYDWKDLMKTEKTHAGTLVEINLQRAFKFGDGIDMDYSIAGIDVDAKYSQKFGGWMIPPEAKNHLCLLVWADDYKSIWSAGLIRIGESILNTGGNRDSKATIRADARKRITWLWHNCELPENVLLHIDPLTRSRIFLPADGQQRVNELFRSVHGRRVGRGVVRTVARQSDYMARVREGKGRARTVLRDEGIIILGGFRAHQKLALDLGGPVPRPGEFVAHPVMRARPEHKNRPRAEIAGELWVVAEPGETRDKPAPVVQNPQRTHKT</sequence>
<dbReference type="Proteomes" id="UP000515512">
    <property type="component" value="Chromosome"/>
</dbReference>
<evidence type="ECO:0000313" key="6">
    <source>
        <dbReference type="EMBL" id="QLY34848.1"/>
    </source>
</evidence>
<keyword evidence="2 6" id="KW-0255">Endonuclease</keyword>
<dbReference type="EMBL" id="CP059399">
    <property type="protein sequence ID" value="QLY34848.1"/>
    <property type="molecule type" value="Genomic_DNA"/>
</dbReference>
<evidence type="ECO:0000256" key="4">
    <source>
        <dbReference type="SAM" id="MobiDB-lite"/>
    </source>
</evidence>
<dbReference type="SUPFAM" id="SSF52980">
    <property type="entry name" value="Restriction endonuclease-like"/>
    <property type="match status" value="1"/>
</dbReference>
<dbReference type="InterPro" id="IPR036388">
    <property type="entry name" value="WH-like_DNA-bd_sf"/>
</dbReference>
<reference evidence="6 7" key="1">
    <citation type="submission" date="2020-07" db="EMBL/GenBank/DDBJ databases">
        <authorList>
            <person name="Zhuang K."/>
            <person name="Ran Y."/>
        </authorList>
    </citation>
    <scope>NUCLEOTIDE SEQUENCE [LARGE SCALE GENOMIC DNA]</scope>
    <source>
        <strain evidence="6 7">WCH-YHL-001</strain>
    </source>
</reference>
<dbReference type="InterPro" id="IPR011335">
    <property type="entry name" value="Restrct_endonuc-II-like"/>
</dbReference>
<keyword evidence="7" id="KW-1185">Reference proteome</keyword>